<evidence type="ECO:0000313" key="11">
    <source>
        <dbReference type="Proteomes" id="UP000295807"/>
    </source>
</evidence>
<accession>A0A4R3KRS8</accession>
<dbReference type="GO" id="GO:0070401">
    <property type="term" value="F:NADP+ binding"/>
    <property type="evidence" value="ECO:0007669"/>
    <property type="project" value="UniProtKB-ARBA"/>
</dbReference>
<dbReference type="GO" id="GO:0005829">
    <property type="term" value="C:cytosol"/>
    <property type="evidence" value="ECO:0007669"/>
    <property type="project" value="TreeGrafter"/>
</dbReference>
<comment type="caution">
    <text evidence="10">The sequence shown here is derived from an EMBL/GenBank/DDBJ whole genome shotgun (WGS) entry which is preliminary data.</text>
</comment>
<dbReference type="InterPro" id="IPR024072">
    <property type="entry name" value="DHFR-like_dom_sf"/>
</dbReference>
<dbReference type="SUPFAM" id="SSF53597">
    <property type="entry name" value="Dihydrofolate reductase-like"/>
    <property type="match status" value="1"/>
</dbReference>
<keyword evidence="4 8" id="KW-0554">One-carbon metabolism</keyword>
<dbReference type="InterPro" id="IPR012259">
    <property type="entry name" value="DHFR"/>
</dbReference>
<dbReference type="PANTHER" id="PTHR48069:SF3">
    <property type="entry name" value="DIHYDROFOLATE REDUCTASE"/>
    <property type="match status" value="1"/>
</dbReference>
<dbReference type="GO" id="GO:0046452">
    <property type="term" value="P:dihydrofolate metabolic process"/>
    <property type="evidence" value="ECO:0007669"/>
    <property type="project" value="TreeGrafter"/>
</dbReference>
<protein>
    <recommendedName>
        <fullName evidence="3 8">Dihydrofolate reductase</fullName>
        <ecNumber evidence="3 8">1.5.1.3</ecNumber>
    </recommendedName>
</protein>
<proteinExistence type="inferred from homology"/>
<evidence type="ECO:0000256" key="3">
    <source>
        <dbReference type="ARBA" id="ARBA00012856"/>
    </source>
</evidence>
<feature type="domain" description="DHFR" evidence="9">
    <location>
        <begin position="2"/>
        <end position="160"/>
    </location>
</feature>
<evidence type="ECO:0000313" key="10">
    <source>
        <dbReference type="EMBL" id="TCS87734.1"/>
    </source>
</evidence>
<evidence type="ECO:0000256" key="1">
    <source>
        <dbReference type="ARBA" id="ARBA00004903"/>
    </source>
</evidence>
<comment type="similarity">
    <text evidence="2 8">Belongs to the dihydrofolate reductase family.</text>
</comment>
<dbReference type="CDD" id="cd00209">
    <property type="entry name" value="DHFR"/>
    <property type="match status" value="1"/>
</dbReference>
<dbReference type="InterPro" id="IPR001796">
    <property type="entry name" value="DHFR_dom"/>
</dbReference>
<dbReference type="GO" id="GO:0006730">
    <property type="term" value="P:one-carbon metabolic process"/>
    <property type="evidence" value="ECO:0007669"/>
    <property type="project" value="UniProtKB-KW"/>
</dbReference>
<evidence type="ECO:0000256" key="6">
    <source>
        <dbReference type="ARBA" id="ARBA00023002"/>
    </source>
</evidence>
<reference evidence="10 11" key="1">
    <citation type="submission" date="2019-03" db="EMBL/GenBank/DDBJ databases">
        <title>Genomic Encyclopedia of Type Strains, Phase IV (KMG-IV): sequencing the most valuable type-strain genomes for metagenomic binning, comparative biology and taxonomic classification.</title>
        <authorList>
            <person name="Goeker M."/>
        </authorList>
    </citation>
    <scope>NUCLEOTIDE SEQUENCE [LARGE SCALE GENOMIC DNA]</scope>
    <source>
        <strain evidence="10 11">DSM 21100</strain>
    </source>
</reference>
<comment type="catalytic activity">
    <reaction evidence="8">
        <text>(6S)-5,6,7,8-tetrahydrofolate + NADP(+) = 7,8-dihydrofolate + NADPH + H(+)</text>
        <dbReference type="Rhea" id="RHEA:15009"/>
        <dbReference type="ChEBI" id="CHEBI:15378"/>
        <dbReference type="ChEBI" id="CHEBI:57451"/>
        <dbReference type="ChEBI" id="CHEBI:57453"/>
        <dbReference type="ChEBI" id="CHEBI:57783"/>
        <dbReference type="ChEBI" id="CHEBI:58349"/>
        <dbReference type="EC" id="1.5.1.3"/>
    </reaction>
</comment>
<gene>
    <name evidence="10" type="ORF">EDD80_10481</name>
</gene>
<dbReference type="OrthoDB" id="9804315at2"/>
<dbReference type="PANTHER" id="PTHR48069">
    <property type="entry name" value="DIHYDROFOLATE REDUCTASE"/>
    <property type="match status" value="1"/>
</dbReference>
<dbReference type="EC" id="1.5.1.3" evidence="3 8"/>
<name>A0A4R3KRS8_9SPHI</name>
<evidence type="ECO:0000256" key="4">
    <source>
        <dbReference type="ARBA" id="ARBA00022563"/>
    </source>
</evidence>
<comment type="function">
    <text evidence="7 8">Key enzyme in folate metabolism. Catalyzes an essential reaction for de novo glycine and purine synthesis, and for DNA precursor synthesis.</text>
</comment>
<dbReference type="EMBL" id="SMAD01000004">
    <property type="protein sequence ID" value="TCS87734.1"/>
    <property type="molecule type" value="Genomic_DNA"/>
</dbReference>
<dbReference type="Gene3D" id="3.40.430.10">
    <property type="entry name" value="Dihydrofolate Reductase, subunit A"/>
    <property type="match status" value="1"/>
</dbReference>
<dbReference type="Pfam" id="PF00186">
    <property type="entry name" value="DHFR_1"/>
    <property type="match status" value="1"/>
</dbReference>
<dbReference type="GO" id="GO:0046655">
    <property type="term" value="P:folic acid metabolic process"/>
    <property type="evidence" value="ECO:0007669"/>
    <property type="project" value="TreeGrafter"/>
</dbReference>
<dbReference type="PROSITE" id="PS51330">
    <property type="entry name" value="DHFR_2"/>
    <property type="match status" value="1"/>
</dbReference>
<sequence>MNLSILAAKAENNVIGKDNRLIWHLPADLKHFRELTTGSTVIMGRKTFESIGKALPSRENIIITRQEDYDAPGCEVVHSLEEAVQISSQEENVFIIGGGEIYRQAMGIAGTLYITEIHQQFPGDAFFPEIDEQVWEETFREDHPSNEKNPFDFSFVTYQRKNN</sequence>
<keyword evidence="6 8" id="KW-0560">Oxidoreductase</keyword>
<evidence type="ECO:0000259" key="9">
    <source>
        <dbReference type="PROSITE" id="PS51330"/>
    </source>
</evidence>
<evidence type="ECO:0000256" key="2">
    <source>
        <dbReference type="ARBA" id="ARBA00009539"/>
    </source>
</evidence>
<dbReference type="RefSeq" id="WP_132128824.1">
    <property type="nucleotide sequence ID" value="NZ_CP042432.1"/>
</dbReference>
<evidence type="ECO:0000256" key="5">
    <source>
        <dbReference type="ARBA" id="ARBA00022857"/>
    </source>
</evidence>
<dbReference type="PRINTS" id="PR00070">
    <property type="entry name" value="DHFR"/>
</dbReference>
<keyword evidence="5 8" id="KW-0521">NADP</keyword>
<dbReference type="PIRSF" id="PIRSF000194">
    <property type="entry name" value="DHFR"/>
    <property type="match status" value="1"/>
</dbReference>
<evidence type="ECO:0000256" key="8">
    <source>
        <dbReference type="PIRNR" id="PIRNR000194"/>
    </source>
</evidence>
<organism evidence="10 11">
    <name type="scientific">Anseongella ginsenosidimutans</name>
    <dbReference type="NCBI Taxonomy" id="496056"/>
    <lineage>
        <taxon>Bacteria</taxon>
        <taxon>Pseudomonadati</taxon>
        <taxon>Bacteroidota</taxon>
        <taxon>Sphingobacteriia</taxon>
        <taxon>Sphingobacteriales</taxon>
        <taxon>Sphingobacteriaceae</taxon>
        <taxon>Anseongella</taxon>
    </lineage>
</organism>
<evidence type="ECO:0000256" key="7">
    <source>
        <dbReference type="ARBA" id="ARBA00025067"/>
    </source>
</evidence>
<dbReference type="AlphaFoldDB" id="A0A4R3KRS8"/>
<dbReference type="GO" id="GO:0004146">
    <property type="term" value="F:dihydrofolate reductase activity"/>
    <property type="evidence" value="ECO:0007669"/>
    <property type="project" value="UniProtKB-EC"/>
</dbReference>
<dbReference type="UniPathway" id="UPA00077">
    <property type="reaction ID" value="UER00158"/>
</dbReference>
<dbReference type="GO" id="GO:0046654">
    <property type="term" value="P:tetrahydrofolate biosynthetic process"/>
    <property type="evidence" value="ECO:0007669"/>
    <property type="project" value="UniProtKB-UniPathway"/>
</dbReference>
<dbReference type="Proteomes" id="UP000295807">
    <property type="component" value="Unassembled WGS sequence"/>
</dbReference>
<dbReference type="FunFam" id="3.40.430.10:FF:000001">
    <property type="entry name" value="Dihydrofolate reductase"/>
    <property type="match status" value="1"/>
</dbReference>
<comment type="pathway">
    <text evidence="1 8">Cofactor biosynthesis; tetrahydrofolate biosynthesis; 5,6,7,8-tetrahydrofolate from 7,8-dihydrofolate: step 1/1.</text>
</comment>
<keyword evidence="11" id="KW-1185">Reference proteome</keyword>